<gene>
    <name evidence="1" type="ORF">J2D77_10190</name>
</gene>
<keyword evidence="2" id="KW-1185">Reference proteome</keyword>
<evidence type="ECO:0000313" key="1">
    <source>
        <dbReference type="EMBL" id="MBO1325519.1"/>
    </source>
</evidence>
<protein>
    <submittedName>
        <fullName evidence="1">Uncharacterized protein</fullName>
    </submittedName>
</protein>
<reference evidence="1" key="1">
    <citation type="submission" date="2021-03" db="EMBL/GenBank/DDBJ databases">
        <title>The complete genome sequence of Acetobacter sp. TBRC 12339.</title>
        <authorList>
            <person name="Charoenyingcharoen P."/>
            <person name="Yukphan P."/>
        </authorList>
    </citation>
    <scope>NUCLEOTIDE SEQUENCE</scope>
    <source>
        <strain evidence="1">TBRC 12339</strain>
    </source>
</reference>
<accession>A0A939HQ85</accession>
<dbReference type="AlphaFoldDB" id="A0A939HQ85"/>
<sequence length="167" mass="18196">MNSDIVSRATNCSVPCETRCEALTEICSVPRPRSASAFERLLLALCAAGVSTDGDDVAAKAGNGSIKIGVSTEQAVRTALWRATDAWLIDVHNPPNDDLVKRLAKTHIPAGKEKQSYTKDIFYLNAAAKHFSGDSIFAMSECPDNMMIEPIPCQVRNENSCEHMLIR</sequence>
<dbReference type="Proteomes" id="UP000664073">
    <property type="component" value="Unassembled WGS sequence"/>
</dbReference>
<evidence type="ECO:0000313" key="2">
    <source>
        <dbReference type="Proteomes" id="UP000664073"/>
    </source>
</evidence>
<comment type="caution">
    <text evidence="1">The sequence shown here is derived from an EMBL/GenBank/DDBJ whole genome shotgun (WGS) entry which is preliminary data.</text>
</comment>
<dbReference type="EMBL" id="JAFVMH010000004">
    <property type="protein sequence ID" value="MBO1325519.1"/>
    <property type="molecule type" value="Genomic_DNA"/>
</dbReference>
<proteinExistence type="predicted"/>
<name>A0A939HQ85_9PROT</name>
<organism evidence="1 2">
    <name type="scientific">Acetobacter garciniae</name>
    <dbReference type="NCBI Taxonomy" id="2817435"/>
    <lineage>
        <taxon>Bacteria</taxon>
        <taxon>Pseudomonadati</taxon>
        <taxon>Pseudomonadota</taxon>
        <taxon>Alphaproteobacteria</taxon>
        <taxon>Acetobacterales</taxon>
        <taxon>Acetobacteraceae</taxon>
        <taxon>Acetobacter</taxon>
    </lineage>
</organism>